<evidence type="ECO:0000256" key="1">
    <source>
        <dbReference type="SAM" id="MobiDB-lite"/>
    </source>
</evidence>
<evidence type="ECO:0000313" key="4">
    <source>
        <dbReference type="Proteomes" id="UP001058974"/>
    </source>
</evidence>
<evidence type="ECO:0000259" key="2">
    <source>
        <dbReference type="Pfam" id="PF20167"/>
    </source>
</evidence>
<feature type="compositionally biased region" description="Basic and acidic residues" evidence="1">
    <location>
        <begin position="475"/>
        <end position="496"/>
    </location>
</feature>
<dbReference type="Proteomes" id="UP001058974">
    <property type="component" value="Chromosome 3"/>
</dbReference>
<proteinExistence type="predicted"/>
<feature type="compositionally biased region" description="Polar residues" evidence="1">
    <location>
        <begin position="497"/>
        <end position="513"/>
    </location>
</feature>
<dbReference type="Gramene" id="Psat03G0418700-T1">
    <property type="protein sequence ID" value="KAI5429506.1"/>
    <property type="gene ID" value="KIW84_034187"/>
</dbReference>
<feature type="region of interest" description="Disordered" evidence="1">
    <location>
        <begin position="475"/>
        <end position="523"/>
    </location>
</feature>
<keyword evidence="4" id="KW-1185">Reference proteome</keyword>
<dbReference type="Pfam" id="PF20167">
    <property type="entry name" value="Transposase_32"/>
    <property type="match status" value="1"/>
</dbReference>
<gene>
    <name evidence="3" type="ORF">KIW84_034187</name>
</gene>
<protein>
    <recommendedName>
        <fullName evidence="2">Putative plant transposon protein domain-containing protein</fullName>
    </recommendedName>
</protein>
<feature type="domain" description="Putative plant transposon protein" evidence="2">
    <location>
        <begin position="269"/>
        <end position="456"/>
    </location>
</feature>
<name>A0A9D4XXY0_PEA</name>
<dbReference type="AlphaFoldDB" id="A0A9D4XXY0"/>
<evidence type="ECO:0000313" key="3">
    <source>
        <dbReference type="EMBL" id="KAI5429506.1"/>
    </source>
</evidence>
<sequence length="578" mass="66511">MLDLNVEKAVGDLNSLDLVVADLAEDGMVDSLRRNREVATKEVWNTMLLRDNFLRQKARCNWIRLGDTNSKFFHSVMKGRFRRNNIASLITSRGRLEGVEDIKSEIFNHFKSRFTEPMEDRPTLDGLNFNVLSVEDRDLLEAPFQVDEIKKIVWLSDCDKSLGPDGFPLGLLKKCWNFVKDDVVNFVQEFYVRGVLPRSATTSFLALIPKINIMSQSPNEVSTFRTTYHEDRYEQIKSRNMVEEKHWMYQNDTYPEVTNILKKQKLIYFNDKIQPVSLDLIWEFYANALRVTSDEEDPTGNASFVSWVRGKVIKYDGKTINSVLKCKFYDSVCPFAEMKRSDKNYWPYTDMKNSLIRPGHDWTPTSKISPTKIMVVDLAPIPKALAYFIHHNLSTNRSGSELISERALLLHQILHQKQVNIGQIIAADMDDIAQSPKKSLGHATVIYLLCKKAGVPDFSDSLMLRPAAPLNAHWMKERTVTDDPPRPLRQPRDREGSTSAPHQEAQPNAAETQPPQPPPIDENSREYRMQMSQFCVMQDFCFQYGLSGRVLTHQTDLWEEAQRFRDRFSGPPPAPHFG</sequence>
<accession>A0A9D4XXY0</accession>
<dbReference type="InterPro" id="IPR046796">
    <property type="entry name" value="Transposase_32_dom"/>
</dbReference>
<reference evidence="3 4" key="1">
    <citation type="journal article" date="2022" name="Nat. Genet.">
        <title>Improved pea reference genome and pan-genome highlight genomic features and evolutionary characteristics.</title>
        <authorList>
            <person name="Yang T."/>
            <person name="Liu R."/>
            <person name="Luo Y."/>
            <person name="Hu S."/>
            <person name="Wang D."/>
            <person name="Wang C."/>
            <person name="Pandey M.K."/>
            <person name="Ge S."/>
            <person name="Xu Q."/>
            <person name="Li N."/>
            <person name="Li G."/>
            <person name="Huang Y."/>
            <person name="Saxena R.K."/>
            <person name="Ji Y."/>
            <person name="Li M."/>
            <person name="Yan X."/>
            <person name="He Y."/>
            <person name="Liu Y."/>
            <person name="Wang X."/>
            <person name="Xiang C."/>
            <person name="Varshney R.K."/>
            <person name="Ding H."/>
            <person name="Gao S."/>
            <person name="Zong X."/>
        </authorList>
    </citation>
    <scope>NUCLEOTIDE SEQUENCE [LARGE SCALE GENOMIC DNA]</scope>
    <source>
        <strain evidence="3 4">cv. Zhongwan 6</strain>
    </source>
</reference>
<organism evidence="3 4">
    <name type="scientific">Pisum sativum</name>
    <name type="common">Garden pea</name>
    <name type="synonym">Lathyrus oleraceus</name>
    <dbReference type="NCBI Taxonomy" id="3888"/>
    <lineage>
        <taxon>Eukaryota</taxon>
        <taxon>Viridiplantae</taxon>
        <taxon>Streptophyta</taxon>
        <taxon>Embryophyta</taxon>
        <taxon>Tracheophyta</taxon>
        <taxon>Spermatophyta</taxon>
        <taxon>Magnoliopsida</taxon>
        <taxon>eudicotyledons</taxon>
        <taxon>Gunneridae</taxon>
        <taxon>Pentapetalae</taxon>
        <taxon>rosids</taxon>
        <taxon>fabids</taxon>
        <taxon>Fabales</taxon>
        <taxon>Fabaceae</taxon>
        <taxon>Papilionoideae</taxon>
        <taxon>50 kb inversion clade</taxon>
        <taxon>NPAAA clade</taxon>
        <taxon>Hologalegina</taxon>
        <taxon>IRL clade</taxon>
        <taxon>Fabeae</taxon>
        <taxon>Lathyrus</taxon>
    </lineage>
</organism>
<dbReference type="EMBL" id="JAMSHJ010000003">
    <property type="protein sequence ID" value="KAI5429506.1"/>
    <property type="molecule type" value="Genomic_DNA"/>
</dbReference>
<comment type="caution">
    <text evidence="3">The sequence shown here is derived from an EMBL/GenBank/DDBJ whole genome shotgun (WGS) entry which is preliminary data.</text>
</comment>